<proteinExistence type="predicted"/>
<evidence type="ECO:0000313" key="2">
    <source>
        <dbReference type="EMBL" id="TQV94972.1"/>
    </source>
</evidence>
<evidence type="ECO:0000313" key="3">
    <source>
        <dbReference type="Proteomes" id="UP000315783"/>
    </source>
</evidence>
<feature type="region of interest" description="Disordered" evidence="1">
    <location>
        <begin position="320"/>
        <end position="342"/>
    </location>
</feature>
<comment type="caution">
    <text evidence="2">The sequence shown here is derived from an EMBL/GenBank/DDBJ whole genome shotgun (WGS) entry which is preliminary data.</text>
</comment>
<gene>
    <name evidence="2" type="ORF">IF1G_05959</name>
</gene>
<feature type="compositionally biased region" description="Basic residues" evidence="1">
    <location>
        <begin position="259"/>
        <end position="272"/>
    </location>
</feature>
<evidence type="ECO:0000256" key="1">
    <source>
        <dbReference type="SAM" id="MobiDB-lite"/>
    </source>
</evidence>
<organism evidence="2 3">
    <name type="scientific">Cordyceps javanica</name>
    <dbReference type="NCBI Taxonomy" id="43265"/>
    <lineage>
        <taxon>Eukaryota</taxon>
        <taxon>Fungi</taxon>
        <taxon>Dikarya</taxon>
        <taxon>Ascomycota</taxon>
        <taxon>Pezizomycotina</taxon>
        <taxon>Sordariomycetes</taxon>
        <taxon>Hypocreomycetidae</taxon>
        <taxon>Hypocreales</taxon>
        <taxon>Cordycipitaceae</taxon>
        <taxon>Cordyceps</taxon>
    </lineage>
</organism>
<dbReference type="Proteomes" id="UP000315783">
    <property type="component" value="Unassembled WGS sequence"/>
</dbReference>
<name>A0A545UZS0_9HYPO</name>
<sequence length="342" mass="38075">MPPQAPPSESCLEETLEKLTGLDNWHLWHIRARRVLRAKGLRHLLSGDDLDNSGDSGNASYCAADRAAGVGLLADAISNSMLARARDRGWTPENATVLETLRVLEKIVDDEQCRRREVLEREAAARKQLVGLTRTNLARVGVQTVGAYIRAAKNRYDNLLTQYGDGSVGGGVEELLEQLFVSSLMEGLRAAKPAWYAEWKEDMERDSPWRASTQAGVTAWLLAKNRSDLAAATAAAIADASAVGRKPPSDDVGILATGSRRRGRRSSRATRRAPLRQGCDLCAMHHPRSTPHDNAECWFRNPHRAPRGWQTRYTDRVAAVKEDLRRQDRKRRRSRSTSSRHA</sequence>
<reference evidence="2 3" key="1">
    <citation type="journal article" date="2019" name="Appl. Microbiol. Biotechnol.">
        <title>Genome sequence of Isaria javanica and comparative genome analysis insights into family S53 peptidase evolution in fungal entomopathogens.</title>
        <authorList>
            <person name="Lin R."/>
            <person name="Zhang X."/>
            <person name="Xin B."/>
            <person name="Zou M."/>
            <person name="Gao Y."/>
            <person name="Qin F."/>
            <person name="Hu Q."/>
            <person name="Xie B."/>
            <person name="Cheng X."/>
        </authorList>
    </citation>
    <scope>NUCLEOTIDE SEQUENCE [LARGE SCALE GENOMIC DNA]</scope>
    <source>
        <strain evidence="2 3">IJ1G</strain>
    </source>
</reference>
<dbReference type="AlphaFoldDB" id="A0A545UZS0"/>
<feature type="compositionally biased region" description="Basic residues" evidence="1">
    <location>
        <begin position="327"/>
        <end position="342"/>
    </location>
</feature>
<dbReference type="OrthoDB" id="4870246at2759"/>
<feature type="region of interest" description="Disordered" evidence="1">
    <location>
        <begin position="241"/>
        <end position="272"/>
    </location>
</feature>
<protein>
    <submittedName>
        <fullName evidence="2">Uncharacterized protein</fullName>
    </submittedName>
</protein>
<accession>A0A545UZS0</accession>
<keyword evidence="3" id="KW-1185">Reference proteome</keyword>
<dbReference type="EMBL" id="SPUK01000008">
    <property type="protein sequence ID" value="TQV94972.1"/>
    <property type="molecule type" value="Genomic_DNA"/>
</dbReference>